<sequence>MNSLQPPMKRPIQSDIDDEWPTLGHGHTRHTRHTPVSIPPVILRLTDGKANFRQMDIAALKAIVNEIASQVGNPKHSESQRGGDLFVYPVDAAQQKALLQLNQASGRPISPALPKSANKAKGIIYRVPRSETNEDLLDALSTHGVINVERFTRTIDDRAELSETVLLTFRYRIPPRVTVVTLSFQVHKYYPSPYKCTKCWHLGHTKNHCSSATTTCRNCGDNHNDILTNACKNALTARALLTLHNPKNVQHT</sequence>
<dbReference type="AlphaFoldDB" id="A0AAD5KSB3"/>
<proteinExistence type="predicted"/>
<comment type="caution">
    <text evidence="2">The sequence shown here is derived from an EMBL/GenBank/DDBJ whole genome shotgun (WGS) entry which is preliminary data.</text>
</comment>
<organism evidence="2 3">
    <name type="scientific">Daphnia sinensis</name>
    <dbReference type="NCBI Taxonomy" id="1820382"/>
    <lineage>
        <taxon>Eukaryota</taxon>
        <taxon>Metazoa</taxon>
        <taxon>Ecdysozoa</taxon>
        <taxon>Arthropoda</taxon>
        <taxon>Crustacea</taxon>
        <taxon>Branchiopoda</taxon>
        <taxon>Diplostraca</taxon>
        <taxon>Cladocera</taxon>
        <taxon>Anomopoda</taxon>
        <taxon>Daphniidae</taxon>
        <taxon>Daphnia</taxon>
        <taxon>Daphnia similis group</taxon>
    </lineage>
</organism>
<reference evidence="2 3" key="1">
    <citation type="submission" date="2022-05" db="EMBL/GenBank/DDBJ databases">
        <title>A multi-omics perspective on studying reproductive biology in Daphnia sinensis.</title>
        <authorList>
            <person name="Jia J."/>
        </authorList>
    </citation>
    <scope>NUCLEOTIDE SEQUENCE [LARGE SCALE GENOMIC DNA]</scope>
    <source>
        <strain evidence="2 3">WSL</strain>
    </source>
</reference>
<gene>
    <name evidence="2" type="ORF">GHT06_013491</name>
</gene>
<evidence type="ECO:0000313" key="3">
    <source>
        <dbReference type="Proteomes" id="UP000820818"/>
    </source>
</evidence>
<dbReference type="Proteomes" id="UP000820818">
    <property type="component" value="Linkage Group LG4"/>
</dbReference>
<accession>A0AAD5KSB3</accession>
<evidence type="ECO:0000256" key="1">
    <source>
        <dbReference type="SAM" id="MobiDB-lite"/>
    </source>
</evidence>
<protein>
    <submittedName>
        <fullName evidence="2">Uncharacterized protein</fullName>
    </submittedName>
</protein>
<dbReference type="EMBL" id="WJBH02000004">
    <property type="protein sequence ID" value="KAI9559497.1"/>
    <property type="molecule type" value="Genomic_DNA"/>
</dbReference>
<evidence type="ECO:0000313" key="2">
    <source>
        <dbReference type="EMBL" id="KAI9559497.1"/>
    </source>
</evidence>
<keyword evidence="3" id="KW-1185">Reference proteome</keyword>
<feature type="region of interest" description="Disordered" evidence="1">
    <location>
        <begin position="1"/>
        <end position="34"/>
    </location>
</feature>
<name>A0AAD5KSB3_9CRUS</name>